<feature type="transmembrane region" description="Helical" evidence="1">
    <location>
        <begin position="16"/>
        <end position="34"/>
    </location>
</feature>
<evidence type="ECO:0000313" key="2">
    <source>
        <dbReference type="EMBL" id="MFC4101392.1"/>
    </source>
</evidence>
<sequence length="91" mass="10370">MQGIRFFVKQFWREPWWFKLLIIASFGVSIVFSSSAFESGYYDAIAKCAAAVFFGAYALKFRRTFYVSAAMTAAAVLCLYVSWDLYRTVGS</sequence>
<accession>A0ABV8K5X8</accession>
<dbReference type="EMBL" id="JBHSAM010000028">
    <property type="protein sequence ID" value="MFC4101392.1"/>
    <property type="molecule type" value="Genomic_DNA"/>
</dbReference>
<reference evidence="3" key="1">
    <citation type="journal article" date="2019" name="Int. J. Syst. Evol. Microbiol.">
        <title>The Global Catalogue of Microorganisms (GCM) 10K type strain sequencing project: providing services to taxonomists for standard genome sequencing and annotation.</title>
        <authorList>
            <consortium name="The Broad Institute Genomics Platform"/>
            <consortium name="The Broad Institute Genome Sequencing Center for Infectious Disease"/>
            <person name="Wu L."/>
            <person name="Ma J."/>
        </authorList>
    </citation>
    <scope>NUCLEOTIDE SEQUENCE [LARGE SCALE GENOMIC DNA]</scope>
    <source>
        <strain evidence="3">IBRC-M 10987</strain>
    </source>
</reference>
<organism evidence="2 3">
    <name type="scientific">Paenibacillus xanthanilyticus</name>
    <dbReference type="NCBI Taxonomy" id="1783531"/>
    <lineage>
        <taxon>Bacteria</taxon>
        <taxon>Bacillati</taxon>
        <taxon>Bacillota</taxon>
        <taxon>Bacilli</taxon>
        <taxon>Bacillales</taxon>
        <taxon>Paenibacillaceae</taxon>
        <taxon>Paenibacillus</taxon>
    </lineage>
</organism>
<evidence type="ECO:0000256" key="1">
    <source>
        <dbReference type="SAM" id="Phobius"/>
    </source>
</evidence>
<protein>
    <submittedName>
        <fullName evidence="2">Uncharacterized protein</fullName>
    </submittedName>
</protein>
<feature type="transmembrane region" description="Helical" evidence="1">
    <location>
        <begin position="65"/>
        <end position="83"/>
    </location>
</feature>
<comment type="caution">
    <text evidence="2">The sequence shown here is derived from an EMBL/GenBank/DDBJ whole genome shotgun (WGS) entry which is preliminary data.</text>
</comment>
<keyword evidence="1" id="KW-0812">Transmembrane</keyword>
<name>A0ABV8K5X8_9BACL</name>
<keyword evidence="1" id="KW-1133">Transmembrane helix</keyword>
<keyword evidence="1" id="KW-0472">Membrane</keyword>
<proteinExistence type="predicted"/>
<gene>
    <name evidence="2" type="ORF">ACFOZ8_17255</name>
</gene>
<dbReference type="RefSeq" id="WP_377720009.1">
    <property type="nucleotide sequence ID" value="NZ_JBHSAM010000028.1"/>
</dbReference>
<evidence type="ECO:0000313" key="3">
    <source>
        <dbReference type="Proteomes" id="UP001595715"/>
    </source>
</evidence>
<dbReference type="Proteomes" id="UP001595715">
    <property type="component" value="Unassembled WGS sequence"/>
</dbReference>
<keyword evidence="3" id="KW-1185">Reference proteome</keyword>